<name>A0A6G0X4L3_APHCR</name>
<organism evidence="2 3">
    <name type="scientific">Aphis craccivora</name>
    <name type="common">Cowpea aphid</name>
    <dbReference type="NCBI Taxonomy" id="307492"/>
    <lineage>
        <taxon>Eukaryota</taxon>
        <taxon>Metazoa</taxon>
        <taxon>Ecdysozoa</taxon>
        <taxon>Arthropoda</taxon>
        <taxon>Hexapoda</taxon>
        <taxon>Insecta</taxon>
        <taxon>Pterygota</taxon>
        <taxon>Neoptera</taxon>
        <taxon>Paraneoptera</taxon>
        <taxon>Hemiptera</taxon>
        <taxon>Sternorrhyncha</taxon>
        <taxon>Aphidomorpha</taxon>
        <taxon>Aphidoidea</taxon>
        <taxon>Aphididae</taxon>
        <taxon>Aphidini</taxon>
        <taxon>Aphis</taxon>
        <taxon>Aphis</taxon>
    </lineage>
</organism>
<protein>
    <recommendedName>
        <fullName evidence="1">ATPase AAA-type core domain-containing protein</fullName>
    </recommendedName>
</protein>
<evidence type="ECO:0000313" key="3">
    <source>
        <dbReference type="Proteomes" id="UP000478052"/>
    </source>
</evidence>
<evidence type="ECO:0000313" key="2">
    <source>
        <dbReference type="EMBL" id="KAF0734804.1"/>
    </source>
</evidence>
<dbReference type="SUPFAM" id="SSF52540">
    <property type="entry name" value="P-loop containing nucleoside triphosphate hydrolases"/>
    <property type="match status" value="1"/>
</dbReference>
<dbReference type="InterPro" id="IPR027417">
    <property type="entry name" value="P-loop_NTPase"/>
</dbReference>
<dbReference type="Proteomes" id="UP000478052">
    <property type="component" value="Unassembled WGS sequence"/>
</dbReference>
<feature type="domain" description="ATPase AAA-type core" evidence="1">
    <location>
        <begin position="26"/>
        <end position="56"/>
    </location>
</feature>
<dbReference type="EMBL" id="VUJU01008156">
    <property type="protein sequence ID" value="KAF0734804.1"/>
    <property type="molecule type" value="Genomic_DNA"/>
</dbReference>
<dbReference type="AlphaFoldDB" id="A0A6G0X4L3"/>
<dbReference type="InterPro" id="IPR003959">
    <property type="entry name" value="ATPase_AAA_core"/>
</dbReference>
<dbReference type="GO" id="GO:0005524">
    <property type="term" value="F:ATP binding"/>
    <property type="evidence" value="ECO:0007669"/>
    <property type="project" value="InterPro"/>
</dbReference>
<dbReference type="Pfam" id="PF00004">
    <property type="entry name" value="AAA"/>
    <property type="match status" value="1"/>
</dbReference>
<reference evidence="2 3" key="1">
    <citation type="submission" date="2019-08" db="EMBL/GenBank/DDBJ databases">
        <title>Whole genome of Aphis craccivora.</title>
        <authorList>
            <person name="Voronova N.V."/>
            <person name="Shulinski R.S."/>
            <person name="Bandarenka Y.V."/>
            <person name="Zhorov D.G."/>
            <person name="Warner D."/>
        </authorList>
    </citation>
    <scope>NUCLEOTIDE SEQUENCE [LARGE SCALE GENOMIC DNA]</scope>
    <source>
        <strain evidence="2">180601</strain>
        <tissue evidence="2">Whole Body</tissue>
    </source>
</reference>
<dbReference type="Gene3D" id="3.40.50.300">
    <property type="entry name" value="P-loop containing nucleotide triphosphate hydrolases"/>
    <property type="match status" value="1"/>
</dbReference>
<evidence type="ECO:0000259" key="1">
    <source>
        <dbReference type="Pfam" id="PF00004"/>
    </source>
</evidence>
<feature type="non-terminal residue" evidence="2">
    <location>
        <position position="1"/>
    </location>
</feature>
<dbReference type="GO" id="GO:0016887">
    <property type="term" value="F:ATP hydrolysis activity"/>
    <property type="evidence" value="ECO:0007669"/>
    <property type="project" value="InterPro"/>
</dbReference>
<accession>A0A6G0X4L3</accession>
<comment type="caution">
    <text evidence="2">The sequence shown here is derived from an EMBL/GenBank/DDBJ whole genome shotgun (WGS) entry which is preliminary data.</text>
</comment>
<proteinExistence type="predicted"/>
<keyword evidence="3" id="KW-1185">Reference proteome</keyword>
<sequence>ALEKLAILGFNDLVSDNANRPNFSKILLYGPPGCGQRIIANRIANQMGSYLLILDSSLSLTYP</sequence>
<gene>
    <name evidence="2" type="ORF">FWK35_00037201</name>
</gene>